<dbReference type="SUPFAM" id="SSF52540">
    <property type="entry name" value="P-loop containing nucleoside triphosphate hydrolases"/>
    <property type="match status" value="1"/>
</dbReference>
<reference evidence="7 8" key="1">
    <citation type="submission" date="2020-02" db="EMBL/GenBank/DDBJ databases">
        <authorList>
            <person name="Kim M.K."/>
        </authorList>
    </citation>
    <scope>NUCLEOTIDE SEQUENCE [LARGE SCALE GENOMIC DNA]</scope>
    <source>
        <strain evidence="7 8">17J57-3</strain>
    </source>
</reference>
<dbReference type="InterPro" id="IPR008995">
    <property type="entry name" value="Mo/tungstate-bd_C_term_dom"/>
</dbReference>
<proteinExistence type="predicted"/>
<keyword evidence="5" id="KW-0472">Membrane</keyword>
<gene>
    <name evidence="7" type="ORF">G3574_25940</name>
</gene>
<keyword evidence="3" id="KW-0547">Nucleotide-binding</keyword>
<dbReference type="Proteomes" id="UP000482155">
    <property type="component" value="Unassembled WGS sequence"/>
</dbReference>
<dbReference type="PROSITE" id="PS50893">
    <property type="entry name" value="ABC_TRANSPORTER_2"/>
    <property type="match status" value="1"/>
</dbReference>
<keyword evidence="1" id="KW-0813">Transport</keyword>
<name>A0A6B3SYL3_9BURK</name>
<keyword evidence="2" id="KW-1003">Cell membrane</keyword>
<feature type="domain" description="ABC transporter" evidence="6">
    <location>
        <begin position="3"/>
        <end position="233"/>
    </location>
</feature>
<dbReference type="GO" id="GO:0015408">
    <property type="term" value="F:ABC-type ferric iron transporter activity"/>
    <property type="evidence" value="ECO:0007669"/>
    <property type="project" value="InterPro"/>
</dbReference>
<dbReference type="SUPFAM" id="SSF50331">
    <property type="entry name" value="MOP-like"/>
    <property type="match status" value="1"/>
</dbReference>
<evidence type="ECO:0000256" key="4">
    <source>
        <dbReference type="ARBA" id="ARBA00022840"/>
    </source>
</evidence>
<dbReference type="Pfam" id="PF00005">
    <property type="entry name" value="ABC_tran"/>
    <property type="match status" value="1"/>
</dbReference>
<dbReference type="SMART" id="SM00382">
    <property type="entry name" value="AAA"/>
    <property type="match status" value="1"/>
</dbReference>
<sequence length="370" mass="39826">MQLVLEDVSRKAGSEDHIYPLSLSLAPGAINVLLGATRAGKTSLMRLMAGLDRPSAGRVLVDGKDVTGVPVRERDLAMVYQQFINYPSFTVYDNIASPLRIQRVPEADIKKRVYDLAERLHITPYLQRHPAELSGGQQQRTAMARALIKDAGLLLLDEPLVNLDYKLREELRNELTELFAEGRTTVVYATTEPLEALQLGGKVAILHEGRLLQDGPTVDVFHAPVSIEAARTFSDPPINLLPATIVGEGVAELAGGLRVRLSASQAQAIAGARQVVLGLRAHGLRLAPRDASDMVIATQLDLAEISGSETYLHAHHGQIGLVAQVPGVHDVALGSALDFYCGTRDMLVFAPDGRLIHAPGRSAAHGGEGH</sequence>
<dbReference type="Pfam" id="PF17912">
    <property type="entry name" value="OB_MalK"/>
    <property type="match status" value="1"/>
</dbReference>
<evidence type="ECO:0000256" key="2">
    <source>
        <dbReference type="ARBA" id="ARBA00022475"/>
    </source>
</evidence>
<evidence type="ECO:0000313" key="7">
    <source>
        <dbReference type="EMBL" id="NEX64536.1"/>
    </source>
</evidence>
<dbReference type="GO" id="GO:0055052">
    <property type="term" value="C:ATP-binding cassette (ABC) transporter complex, substrate-binding subunit-containing"/>
    <property type="evidence" value="ECO:0007669"/>
    <property type="project" value="TreeGrafter"/>
</dbReference>
<dbReference type="PANTHER" id="PTHR43875:SF1">
    <property type="entry name" value="OSMOPROTECTIVE COMPOUNDS UPTAKE ATP-BINDING PROTEIN GGTA"/>
    <property type="match status" value="1"/>
</dbReference>
<accession>A0A6B3SYL3</accession>
<dbReference type="Gene3D" id="2.40.50.100">
    <property type="match status" value="1"/>
</dbReference>
<dbReference type="Gene3D" id="2.40.50.140">
    <property type="entry name" value="Nucleic acid-binding proteins"/>
    <property type="match status" value="1"/>
</dbReference>
<dbReference type="InterPro" id="IPR027417">
    <property type="entry name" value="P-loop_NTPase"/>
</dbReference>
<dbReference type="EMBL" id="JAAIVB010000080">
    <property type="protein sequence ID" value="NEX64536.1"/>
    <property type="molecule type" value="Genomic_DNA"/>
</dbReference>
<organism evidence="7 8">
    <name type="scientific">Noviherbaspirillum galbum</name>
    <dbReference type="NCBI Taxonomy" id="2709383"/>
    <lineage>
        <taxon>Bacteria</taxon>
        <taxon>Pseudomonadati</taxon>
        <taxon>Pseudomonadota</taxon>
        <taxon>Betaproteobacteria</taxon>
        <taxon>Burkholderiales</taxon>
        <taxon>Oxalobacteraceae</taxon>
        <taxon>Noviherbaspirillum</taxon>
    </lineage>
</organism>
<dbReference type="CDD" id="cd03259">
    <property type="entry name" value="ABC_Carb_Solutes_like"/>
    <property type="match status" value="1"/>
</dbReference>
<keyword evidence="4 7" id="KW-0067">ATP-binding</keyword>
<dbReference type="RefSeq" id="WP_163968472.1">
    <property type="nucleotide sequence ID" value="NZ_JAAIVB010000080.1"/>
</dbReference>
<evidence type="ECO:0000256" key="1">
    <source>
        <dbReference type="ARBA" id="ARBA00022448"/>
    </source>
</evidence>
<evidence type="ECO:0000256" key="5">
    <source>
        <dbReference type="ARBA" id="ARBA00023136"/>
    </source>
</evidence>
<dbReference type="InterPro" id="IPR012340">
    <property type="entry name" value="NA-bd_OB-fold"/>
</dbReference>
<dbReference type="InterPro" id="IPR040582">
    <property type="entry name" value="OB_MalK-like"/>
</dbReference>
<evidence type="ECO:0000256" key="3">
    <source>
        <dbReference type="ARBA" id="ARBA00022741"/>
    </source>
</evidence>
<protein>
    <submittedName>
        <fullName evidence="7">ABC transporter ATP-binding protein</fullName>
    </submittedName>
</protein>
<dbReference type="GO" id="GO:0005524">
    <property type="term" value="F:ATP binding"/>
    <property type="evidence" value="ECO:0007669"/>
    <property type="project" value="UniProtKB-KW"/>
</dbReference>
<dbReference type="Gene3D" id="3.40.50.300">
    <property type="entry name" value="P-loop containing nucleotide triphosphate hydrolases"/>
    <property type="match status" value="1"/>
</dbReference>
<comment type="caution">
    <text evidence="7">The sequence shown here is derived from an EMBL/GenBank/DDBJ whole genome shotgun (WGS) entry which is preliminary data.</text>
</comment>
<dbReference type="InterPro" id="IPR047641">
    <property type="entry name" value="ABC_transpr_MalK/UgpC-like"/>
</dbReference>
<dbReference type="AlphaFoldDB" id="A0A6B3SYL3"/>
<keyword evidence="8" id="KW-1185">Reference proteome</keyword>
<evidence type="ECO:0000313" key="8">
    <source>
        <dbReference type="Proteomes" id="UP000482155"/>
    </source>
</evidence>
<dbReference type="GO" id="GO:0016887">
    <property type="term" value="F:ATP hydrolysis activity"/>
    <property type="evidence" value="ECO:0007669"/>
    <property type="project" value="InterPro"/>
</dbReference>
<evidence type="ECO:0000259" key="6">
    <source>
        <dbReference type="PROSITE" id="PS50893"/>
    </source>
</evidence>
<dbReference type="PANTHER" id="PTHR43875">
    <property type="entry name" value="MALTODEXTRIN IMPORT ATP-BINDING PROTEIN MSMX"/>
    <property type="match status" value="1"/>
</dbReference>
<dbReference type="InterPro" id="IPR003593">
    <property type="entry name" value="AAA+_ATPase"/>
</dbReference>
<dbReference type="InterPro" id="IPR003439">
    <property type="entry name" value="ABC_transporter-like_ATP-bd"/>
</dbReference>
<dbReference type="InterPro" id="IPR015853">
    <property type="entry name" value="ABC_transpr_FbpC"/>
</dbReference>